<evidence type="ECO:0000313" key="3">
    <source>
        <dbReference type="Proteomes" id="UP000011531"/>
    </source>
</evidence>
<dbReference type="STRING" id="1227498.C492_10060"/>
<protein>
    <recommendedName>
        <fullName evidence="1">Thaumarchaeal output domain-containing protein</fullName>
    </recommendedName>
</protein>
<evidence type="ECO:0000259" key="1">
    <source>
        <dbReference type="Pfam" id="PF18551"/>
    </source>
</evidence>
<gene>
    <name evidence="2" type="ORF">C492_10060</name>
</gene>
<feature type="domain" description="Thaumarchaeal output" evidence="1">
    <location>
        <begin position="21"/>
        <end position="164"/>
    </location>
</feature>
<sequence>MLEDGAVEPDIAEDGSVSYSRVADLLDEPDDEPAAVLERFAGRDVLDQEFVSKVYVCPDCGAEGLQYTTVCPACGDPHAVETEVIEHACGYVGPESEFDADDGYRCPDCEQDLESVDIEKKRRYSCHGCPESFDVPDDRLRCRECSSMVPPLEAIERVLYRYDVADEGEAWLGRQKAARRTAAAALEERRFETEVDVAVDGASRPVHVLAEDRLMGERRIVAIHEMPDAETVDAFVAFAASVDAHPVVVTTSGTVESDVAARAERSELTVLAFDDGGEGSLVPEYEATDSVGAHRSGLFQRLTAALEVPGRSDRR</sequence>
<dbReference type="AlphaFoldDB" id="L9XHD7"/>
<dbReference type="SUPFAM" id="SSF51998">
    <property type="entry name" value="PFL-like glycyl radical enzymes"/>
    <property type="match status" value="1"/>
</dbReference>
<evidence type="ECO:0000313" key="2">
    <source>
        <dbReference type="EMBL" id="ELY60836.1"/>
    </source>
</evidence>
<dbReference type="EMBL" id="AOIA01000092">
    <property type="protein sequence ID" value="ELY60836.1"/>
    <property type="molecule type" value="Genomic_DNA"/>
</dbReference>
<proteinExistence type="predicted"/>
<dbReference type="InterPro" id="IPR040572">
    <property type="entry name" value="TackOD1"/>
</dbReference>
<name>L9XHD7_9EURY</name>
<organism evidence="2 3">
    <name type="scientific">Natronococcus jeotgali DSM 18795</name>
    <dbReference type="NCBI Taxonomy" id="1227498"/>
    <lineage>
        <taxon>Archaea</taxon>
        <taxon>Methanobacteriati</taxon>
        <taxon>Methanobacteriota</taxon>
        <taxon>Stenosarchaea group</taxon>
        <taxon>Halobacteria</taxon>
        <taxon>Halobacteriales</taxon>
        <taxon>Natrialbaceae</taxon>
        <taxon>Natronococcus</taxon>
    </lineage>
</organism>
<keyword evidence="3" id="KW-1185">Reference proteome</keyword>
<comment type="caution">
    <text evidence="2">The sequence shown here is derived from an EMBL/GenBank/DDBJ whole genome shotgun (WGS) entry which is preliminary data.</text>
</comment>
<dbReference type="PATRIC" id="fig|1227498.3.peg.1952"/>
<accession>L9XHD7</accession>
<dbReference type="Pfam" id="PF18551">
    <property type="entry name" value="TackOD1"/>
    <property type="match status" value="1"/>
</dbReference>
<dbReference type="Proteomes" id="UP000011531">
    <property type="component" value="Unassembled WGS sequence"/>
</dbReference>
<reference evidence="2 3" key="1">
    <citation type="journal article" date="2014" name="PLoS Genet.">
        <title>Phylogenetically driven sequencing of extremely halophilic archaea reveals strategies for static and dynamic osmo-response.</title>
        <authorList>
            <person name="Becker E.A."/>
            <person name="Seitzer P.M."/>
            <person name="Tritt A."/>
            <person name="Larsen D."/>
            <person name="Krusor M."/>
            <person name="Yao A.I."/>
            <person name="Wu D."/>
            <person name="Madern D."/>
            <person name="Eisen J.A."/>
            <person name="Darling A.E."/>
            <person name="Facciotti M.T."/>
        </authorList>
    </citation>
    <scope>NUCLEOTIDE SEQUENCE [LARGE SCALE GENOMIC DNA]</scope>
    <source>
        <strain evidence="2 3">DSM 18795</strain>
    </source>
</reference>